<evidence type="ECO:0000256" key="1">
    <source>
        <dbReference type="SAM" id="MobiDB-lite"/>
    </source>
</evidence>
<reference evidence="3 4" key="1">
    <citation type="journal article" date="2022" name="bioRxiv">
        <title>Genomics of Preaxostyla Flagellates Illuminates Evolutionary Transitions and the Path Towards Mitochondrial Loss.</title>
        <authorList>
            <person name="Novak L.V.F."/>
            <person name="Treitli S.C."/>
            <person name="Pyrih J."/>
            <person name="Halakuc P."/>
            <person name="Pipaliya S.V."/>
            <person name="Vacek V."/>
            <person name="Brzon O."/>
            <person name="Soukal P."/>
            <person name="Eme L."/>
            <person name="Dacks J.B."/>
            <person name="Karnkowska A."/>
            <person name="Elias M."/>
            <person name="Hampl V."/>
        </authorList>
    </citation>
    <scope>NUCLEOTIDE SEQUENCE [LARGE SCALE GENOMIC DNA]</scope>
    <source>
        <strain evidence="3">NAU3</strain>
        <tissue evidence="3">Gut</tissue>
    </source>
</reference>
<dbReference type="InterPro" id="IPR001245">
    <property type="entry name" value="Ser-Thr/Tyr_kinase_cat_dom"/>
</dbReference>
<evidence type="ECO:0000313" key="3">
    <source>
        <dbReference type="EMBL" id="KAK2963050.1"/>
    </source>
</evidence>
<feature type="compositionally biased region" description="Polar residues" evidence="1">
    <location>
        <begin position="105"/>
        <end position="115"/>
    </location>
</feature>
<dbReference type="InterPro" id="IPR011009">
    <property type="entry name" value="Kinase-like_dom_sf"/>
</dbReference>
<keyword evidence="4" id="KW-1185">Reference proteome</keyword>
<sequence length="231" mass="25845">MDSPIWPTLQNLKKQDALIEKTPENTCHRIVQWCPMSNTGQCPIHLTDQIEKKIVRGLVKLVELDNLESGIRLSPHWILLNENDSVFIRVESGIEKKDEQDKPSLPTNTLPSVSHTGMKDEMDEIRYRAPEQGEKEGELKEGVDESRVIVFRVGLVLWEIETGVVPFGEVDGVEAHSKLSAGIGVPLEKVSDTSMRELIEGCLQIDADERMTLEQVLARLQGIPEGSGNDE</sequence>
<dbReference type="PROSITE" id="PS50011">
    <property type="entry name" value="PROTEIN_KINASE_DOM"/>
    <property type="match status" value="1"/>
</dbReference>
<evidence type="ECO:0000259" key="2">
    <source>
        <dbReference type="PROSITE" id="PS50011"/>
    </source>
</evidence>
<gene>
    <name evidence="3" type="ORF">BLNAU_2073</name>
</gene>
<dbReference type="Proteomes" id="UP001281761">
    <property type="component" value="Unassembled WGS sequence"/>
</dbReference>
<accession>A0ABQ9YHC5</accession>
<dbReference type="Gene3D" id="1.10.510.10">
    <property type="entry name" value="Transferase(Phosphotransferase) domain 1"/>
    <property type="match status" value="1"/>
</dbReference>
<dbReference type="EMBL" id="JARBJD010000008">
    <property type="protein sequence ID" value="KAK2963050.1"/>
    <property type="molecule type" value="Genomic_DNA"/>
</dbReference>
<name>A0ABQ9YHC5_9EUKA</name>
<comment type="caution">
    <text evidence="3">The sequence shown here is derived from an EMBL/GenBank/DDBJ whole genome shotgun (WGS) entry which is preliminary data.</text>
</comment>
<feature type="region of interest" description="Disordered" evidence="1">
    <location>
        <begin position="97"/>
        <end position="121"/>
    </location>
</feature>
<dbReference type="InterPro" id="IPR000719">
    <property type="entry name" value="Prot_kinase_dom"/>
</dbReference>
<dbReference type="SUPFAM" id="SSF56112">
    <property type="entry name" value="Protein kinase-like (PK-like)"/>
    <property type="match status" value="1"/>
</dbReference>
<dbReference type="Pfam" id="PF07714">
    <property type="entry name" value="PK_Tyr_Ser-Thr"/>
    <property type="match status" value="1"/>
</dbReference>
<organism evidence="3 4">
    <name type="scientific">Blattamonas nauphoetae</name>
    <dbReference type="NCBI Taxonomy" id="2049346"/>
    <lineage>
        <taxon>Eukaryota</taxon>
        <taxon>Metamonada</taxon>
        <taxon>Preaxostyla</taxon>
        <taxon>Oxymonadida</taxon>
        <taxon>Blattamonas</taxon>
    </lineage>
</organism>
<protein>
    <recommendedName>
        <fullName evidence="2">Protein kinase domain-containing protein</fullName>
    </recommendedName>
</protein>
<evidence type="ECO:0000313" key="4">
    <source>
        <dbReference type="Proteomes" id="UP001281761"/>
    </source>
</evidence>
<feature type="domain" description="Protein kinase" evidence="2">
    <location>
        <begin position="1"/>
        <end position="223"/>
    </location>
</feature>
<proteinExistence type="predicted"/>